<organism evidence="8 10">
    <name type="scientific">Pseudomonas lundensis</name>
    <dbReference type="NCBI Taxonomy" id="86185"/>
    <lineage>
        <taxon>Bacteria</taxon>
        <taxon>Pseudomonadati</taxon>
        <taxon>Pseudomonadota</taxon>
        <taxon>Gammaproteobacteria</taxon>
        <taxon>Pseudomonadales</taxon>
        <taxon>Pseudomonadaceae</taxon>
        <taxon>Pseudomonas</taxon>
    </lineage>
</organism>
<reference evidence="8 10" key="2">
    <citation type="submission" date="2017-08" db="EMBL/GenBank/DDBJ databases">
        <authorList>
            <person name="Chaillou S."/>
        </authorList>
    </citation>
    <scope>NUCLEOTIDE SEQUENCE [LARGE SCALE GENOMIC DNA]</scope>
    <source>
        <strain evidence="8 10">MFPA15A1205</strain>
    </source>
</reference>
<dbReference type="GO" id="GO:0005886">
    <property type="term" value="C:plasma membrane"/>
    <property type="evidence" value="ECO:0007669"/>
    <property type="project" value="TreeGrafter"/>
</dbReference>
<keyword evidence="9" id="KW-1185">Reference proteome</keyword>
<evidence type="ECO:0000256" key="2">
    <source>
        <dbReference type="ARBA" id="ARBA00022692"/>
    </source>
</evidence>
<feature type="domain" description="NfeD-like C-terminal" evidence="6">
    <location>
        <begin position="93"/>
        <end position="146"/>
    </location>
</feature>
<comment type="caution">
    <text evidence="8">The sequence shown here is derived from an EMBL/GenBank/DDBJ whole genome shotgun (WGS) entry which is preliminary data.</text>
</comment>
<dbReference type="GeneID" id="61882725"/>
<evidence type="ECO:0000256" key="1">
    <source>
        <dbReference type="ARBA" id="ARBA00004141"/>
    </source>
</evidence>
<dbReference type="PANTHER" id="PTHR33507:SF3">
    <property type="entry name" value="INNER MEMBRANE PROTEIN YBBJ"/>
    <property type="match status" value="1"/>
</dbReference>
<keyword evidence="4 5" id="KW-0472">Membrane</keyword>
<dbReference type="RefSeq" id="WP_047272841.1">
    <property type="nucleotide sequence ID" value="NZ_CP062158.2"/>
</dbReference>
<evidence type="ECO:0000256" key="5">
    <source>
        <dbReference type="SAM" id="Phobius"/>
    </source>
</evidence>
<evidence type="ECO:0000313" key="10">
    <source>
        <dbReference type="Proteomes" id="UP000219564"/>
    </source>
</evidence>
<feature type="transmembrane region" description="Helical" evidence="5">
    <location>
        <begin position="54"/>
        <end position="73"/>
    </location>
</feature>
<gene>
    <name evidence="7" type="ORF">CJF38_10645</name>
    <name evidence="8" type="ORF">PLUA15_70076</name>
</gene>
<evidence type="ECO:0000259" key="6">
    <source>
        <dbReference type="Pfam" id="PF01957"/>
    </source>
</evidence>
<dbReference type="Pfam" id="PF01957">
    <property type="entry name" value="NfeD"/>
    <property type="match status" value="1"/>
</dbReference>
<name>A0AAP6YUK6_9PSED</name>
<keyword evidence="2 5" id="KW-0812">Transmembrane</keyword>
<dbReference type="Proteomes" id="UP000219564">
    <property type="component" value="Unassembled WGS sequence"/>
</dbReference>
<feature type="transmembrane region" description="Helical" evidence="5">
    <location>
        <begin position="12"/>
        <end position="34"/>
    </location>
</feature>
<dbReference type="Gene3D" id="2.40.50.140">
    <property type="entry name" value="Nucleic acid-binding proteins"/>
    <property type="match status" value="1"/>
</dbReference>
<accession>A0AAP6YUK6</accession>
<sequence>MLELLQNLNHWDWLALAAVLLILEVFGTGGYLLWAGLAAALVAGLKFLIPELAWTLQLPLFGVLAILTAVYWWKRQRTSPALSDQPFLNRRGHELIGRTFLVQQAIVDGRGKIKAGDSVWMAEGPDAEVGTAVRVVAQNGVVLTVEIVT</sequence>
<dbReference type="InterPro" id="IPR012340">
    <property type="entry name" value="NA-bd_OB-fold"/>
</dbReference>
<reference evidence="7 9" key="1">
    <citation type="submission" date="2017-08" db="EMBL/GenBank/DDBJ databases">
        <title>Genomic and metabolic characterisation of spoilage-associated Pseudomonas species.</title>
        <authorList>
            <person name="Stanborough T."/>
            <person name="Fegan N."/>
            <person name="Powell S.M."/>
            <person name="Singh T."/>
            <person name="Tamplin M.L."/>
            <person name="Chandry P.S."/>
        </authorList>
    </citation>
    <scope>NUCLEOTIDE SEQUENCE [LARGE SCALE GENOMIC DNA]</scope>
    <source>
        <strain evidence="7 9">L1814</strain>
    </source>
</reference>
<dbReference type="EMBL" id="NQKG01000008">
    <property type="protein sequence ID" value="OZY55208.1"/>
    <property type="molecule type" value="Genomic_DNA"/>
</dbReference>
<evidence type="ECO:0000313" key="8">
    <source>
        <dbReference type="EMBL" id="SOB55127.1"/>
    </source>
</evidence>
<proteinExistence type="predicted"/>
<dbReference type="AlphaFoldDB" id="A0AAP6YUK6"/>
<evidence type="ECO:0000313" key="9">
    <source>
        <dbReference type="Proteomes" id="UP000216897"/>
    </source>
</evidence>
<protein>
    <submittedName>
        <fullName evidence="7">NfeD family protein</fullName>
    </submittedName>
    <submittedName>
        <fullName evidence="8">Nodulation efficiency protein D (NfeD) family protein</fullName>
    </submittedName>
</protein>
<dbReference type="PANTHER" id="PTHR33507">
    <property type="entry name" value="INNER MEMBRANE PROTEIN YBBJ"/>
    <property type="match status" value="1"/>
</dbReference>
<evidence type="ECO:0000256" key="4">
    <source>
        <dbReference type="ARBA" id="ARBA00023136"/>
    </source>
</evidence>
<dbReference type="EMBL" id="OBKZ01000054">
    <property type="protein sequence ID" value="SOB55127.1"/>
    <property type="molecule type" value="Genomic_DNA"/>
</dbReference>
<dbReference type="InterPro" id="IPR052165">
    <property type="entry name" value="Membrane_assoc_protease"/>
</dbReference>
<comment type="subcellular location">
    <subcellularLocation>
        <location evidence="1">Membrane</location>
        <topology evidence="1">Multi-pass membrane protein</topology>
    </subcellularLocation>
</comment>
<keyword evidence="3 5" id="KW-1133">Transmembrane helix</keyword>
<dbReference type="KEGG" id="plq:AA042_11270"/>
<dbReference type="InterPro" id="IPR002810">
    <property type="entry name" value="NfeD-like_C"/>
</dbReference>
<evidence type="ECO:0000313" key="7">
    <source>
        <dbReference type="EMBL" id="OZY55208.1"/>
    </source>
</evidence>
<dbReference type="Proteomes" id="UP000216897">
    <property type="component" value="Unassembled WGS sequence"/>
</dbReference>
<evidence type="ECO:0000256" key="3">
    <source>
        <dbReference type="ARBA" id="ARBA00022989"/>
    </source>
</evidence>